<keyword evidence="17" id="KW-1185">Reference proteome</keyword>
<keyword evidence="4 13" id="KW-0812">Transmembrane</keyword>
<dbReference type="Gene3D" id="2.60.40.150">
    <property type="entry name" value="C2 domain"/>
    <property type="match status" value="1"/>
</dbReference>
<dbReference type="GO" id="GO:0008289">
    <property type="term" value="F:lipid binding"/>
    <property type="evidence" value="ECO:0007669"/>
    <property type="project" value="UniProtKB-KW"/>
</dbReference>
<keyword evidence="6" id="KW-0677">Repeat</keyword>
<dbReference type="EMBL" id="VEPZ02000572">
    <property type="protein sequence ID" value="KAE8722170.1"/>
    <property type="molecule type" value="Genomic_DNA"/>
</dbReference>
<reference evidence="16" key="1">
    <citation type="submission" date="2019-09" db="EMBL/GenBank/DDBJ databases">
        <title>Draft genome information of white flower Hibiscus syriacus.</title>
        <authorList>
            <person name="Kim Y.-M."/>
        </authorList>
    </citation>
    <scope>NUCLEOTIDE SEQUENCE [LARGE SCALE GENOMIC DNA]</scope>
    <source>
        <strain evidence="16">YM2019G1</strain>
    </source>
</reference>
<dbReference type="SUPFAM" id="SSF49562">
    <property type="entry name" value="C2 domain (Calcium/lipid-binding domain, CaLB)"/>
    <property type="match status" value="1"/>
</dbReference>
<dbReference type="AlphaFoldDB" id="A0A6A3BZD5"/>
<keyword evidence="7" id="KW-0106">Calcium</keyword>
<feature type="transmembrane region" description="Helical" evidence="13">
    <location>
        <begin position="15"/>
        <end position="35"/>
    </location>
</feature>
<comment type="subcellular location">
    <subcellularLocation>
        <location evidence="1">Membrane</location>
        <topology evidence="1">Single-pass membrane protein</topology>
    </subcellularLocation>
</comment>
<dbReference type="InterPro" id="IPR032816">
    <property type="entry name" value="VTT_dom"/>
</dbReference>
<evidence type="ECO:0000256" key="10">
    <source>
        <dbReference type="ARBA" id="ARBA00023121"/>
    </source>
</evidence>
<dbReference type="Pfam" id="PF17047">
    <property type="entry name" value="SMP_LBD"/>
    <property type="match status" value="1"/>
</dbReference>
<feature type="domain" description="C2" evidence="14">
    <location>
        <begin position="422"/>
        <end position="575"/>
    </location>
</feature>
<gene>
    <name evidence="16" type="ORF">F3Y22_tig00014370pilonHSYRG00141</name>
</gene>
<evidence type="ECO:0000256" key="7">
    <source>
        <dbReference type="ARBA" id="ARBA00022837"/>
    </source>
</evidence>
<dbReference type="InterPro" id="IPR031468">
    <property type="entry name" value="SMP_LBD"/>
</dbReference>
<evidence type="ECO:0000256" key="2">
    <source>
        <dbReference type="ARBA" id="ARBA00006996"/>
    </source>
</evidence>
<evidence type="ECO:0000256" key="4">
    <source>
        <dbReference type="ARBA" id="ARBA00022692"/>
    </source>
</evidence>
<dbReference type="InterPro" id="IPR039010">
    <property type="entry name" value="Synaptotagmin_SMP"/>
</dbReference>
<feature type="compositionally biased region" description="Low complexity" evidence="12">
    <location>
        <begin position="635"/>
        <end position="645"/>
    </location>
</feature>
<evidence type="ECO:0000313" key="17">
    <source>
        <dbReference type="Proteomes" id="UP000436088"/>
    </source>
</evidence>
<feature type="compositionally biased region" description="Gly residues" evidence="12">
    <location>
        <begin position="647"/>
        <end position="657"/>
    </location>
</feature>
<keyword evidence="8 13" id="KW-1133">Transmembrane helix</keyword>
<keyword evidence="11 13" id="KW-0472">Membrane</keyword>
<dbReference type="InterPro" id="IPR035892">
    <property type="entry name" value="C2_domain_sf"/>
</dbReference>
<evidence type="ECO:0000256" key="12">
    <source>
        <dbReference type="SAM" id="MobiDB-lite"/>
    </source>
</evidence>
<dbReference type="GO" id="GO:0046872">
    <property type="term" value="F:metal ion binding"/>
    <property type="evidence" value="ECO:0007669"/>
    <property type="project" value="UniProtKB-KW"/>
</dbReference>
<dbReference type="Proteomes" id="UP000436088">
    <property type="component" value="Unassembled WGS sequence"/>
</dbReference>
<dbReference type="PANTHER" id="PTHR10774">
    <property type="entry name" value="EXTENDED SYNAPTOTAGMIN-RELATED"/>
    <property type="match status" value="1"/>
</dbReference>
<evidence type="ECO:0000256" key="8">
    <source>
        <dbReference type="ARBA" id="ARBA00022989"/>
    </source>
</evidence>
<dbReference type="Pfam" id="PF00168">
    <property type="entry name" value="C2"/>
    <property type="match status" value="1"/>
</dbReference>
<feature type="transmembrane region" description="Helical" evidence="13">
    <location>
        <begin position="100"/>
        <end position="121"/>
    </location>
</feature>
<feature type="domain" description="SMP-LTD" evidence="15">
    <location>
        <begin position="242"/>
        <end position="424"/>
    </location>
</feature>
<dbReference type="GO" id="GO:0005783">
    <property type="term" value="C:endoplasmic reticulum"/>
    <property type="evidence" value="ECO:0007669"/>
    <property type="project" value="TreeGrafter"/>
</dbReference>
<comment type="similarity">
    <text evidence="2">Belongs to the synaptotagmin family.</text>
</comment>
<feature type="transmembrane region" description="Helical" evidence="13">
    <location>
        <begin position="133"/>
        <end position="153"/>
    </location>
</feature>
<organism evidence="16 17">
    <name type="scientific">Hibiscus syriacus</name>
    <name type="common">Rose of Sharon</name>
    <dbReference type="NCBI Taxonomy" id="106335"/>
    <lineage>
        <taxon>Eukaryota</taxon>
        <taxon>Viridiplantae</taxon>
        <taxon>Streptophyta</taxon>
        <taxon>Embryophyta</taxon>
        <taxon>Tracheophyta</taxon>
        <taxon>Spermatophyta</taxon>
        <taxon>Magnoliopsida</taxon>
        <taxon>eudicotyledons</taxon>
        <taxon>Gunneridae</taxon>
        <taxon>Pentapetalae</taxon>
        <taxon>rosids</taxon>
        <taxon>malvids</taxon>
        <taxon>Malvales</taxon>
        <taxon>Malvaceae</taxon>
        <taxon>Malvoideae</taxon>
        <taxon>Hibiscus</taxon>
    </lineage>
</organism>
<sequence length="689" mass="76868">MWVAGMAYGYVKGMVLVMAGVSVGVSLPYFVGSVFHTRIQRLLEKYPKEASILRLAGEGNWFHQFRTVTLIRISPLPYILFNYAAWATNVRYIPYLMGTWLGMLPEVFIALYSGILIRSFAEATQYRSLTPEQIIFNVSGFCASVGSTIFIGVRTKKRLDRLHQEENGVDFGDFDGDTLRSFIDVWLASNDEVPKQQANLKDFVFLTVYLKAIDIRTLGSLSRDDLRKICGDNYPEWISFPVYEQAKWLNKQLSKLWPFVAEAASAVIKESVEPILEEYRPTGVNSLKFSKLSLGTVAPKIEGIRVQSVKKGQVTMDIDFRWGGDPNIVIEVDTPVASIPIQLKDFQFFSNVRIIFQLTVEMPCISALVVALLSEPKPRIDYTLKAVGGSLTGIPGISDIMDDIVESILTDTLQWPHRIVVPMGGTEVDTSELELKPEGMLKVTVVKANDLKNKEVIGKSDPYVVVHIRPRFKFKTKVVDNNLNPVWNETFELIAEDRETQSLTVEDTYLCGLHKISFPSVLFMYACILTTINLCNIRYGFKQVFDEDIGQDGRLGIAKLRLSELEPEKPMEVDLRLLASLDTLKVKDKKDRGTCTLKLLYHLFSKEEQAEAGEEENRILEAKKELKEAGAIQSTTAADDATATAPGGSGGIMGSFGSGLSKAGKFMGRTITGQSSRRSNSNASVYSTK</sequence>
<dbReference type="GO" id="GO:0006869">
    <property type="term" value="P:lipid transport"/>
    <property type="evidence" value="ECO:0007669"/>
    <property type="project" value="UniProtKB-KW"/>
</dbReference>
<keyword evidence="9" id="KW-0445">Lipid transport</keyword>
<protein>
    <submittedName>
        <fullName evidence="16">Lamin-like protein-like</fullName>
    </submittedName>
</protein>
<feature type="region of interest" description="Disordered" evidence="12">
    <location>
        <begin position="631"/>
        <end position="689"/>
    </location>
</feature>
<dbReference type="GO" id="GO:0016020">
    <property type="term" value="C:membrane"/>
    <property type="evidence" value="ECO:0007669"/>
    <property type="project" value="UniProtKB-SubCell"/>
</dbReference>
<feature type="compositionally biased region" description="Polar residues" evidence="12">
    <location>
        <begin position="671"/>
        <end position="689"/>
    </location>
</feature>
<dbReference type="PANTHER" id="PTHR10774:SF190">
    <property type="entry name" value="C2 CALCIUM_LIPID-BINDING ENDONUCLEASE_EXONUCLEASE_PHOSPHATASE-RELATED"/>
    <property type="match status" value="1"/>
</dbReference>
<evidence type="ECO:0000259" key="15">
    <source>
        <dbReference type="PROSITE" id="PS51847"/>
    </source>
</evidence>
<evidence type="ECO:0000313" key="16">
    <source>
        <dbReference type="EMBL" id="KAE8722170.1"/>
    </source>
</evidence>
<dbReference type="PROSITE" id="PS51847">
    <property type="entry name" value="SMP"/>
    <property type="match status" value="1"/>
</dbReference>
<dbReference type="CDD" id="cd21677">
    <property type="entry name" value="SMP_SYT"/>
    <property type="match status" value="1"/>
</dbReference>
<evidence type="ECO:0000256" key="6">
    <source>
        <dbReference type="ARBA" id="ARBA00022737"/>
    </source>
</evidence>
<evidence type="ECO:0000259" key="14">
    <source>
        <dbReference type="PROSITE" id="PS50004"/>
    </source>
</evidence>
<accession>A0A6A3BZD5</accession>
<name>A0A6A3BZD5_HIBSY</name>
<comment type="caution">
    <text evidence="16">The sequence shown here is derived from an EMBL/GenBank/DDBJ whole genome shotgun (WGS) entry which is preliminary data.</text>
</comment>
<dbReference type="PROSITE" id="PS50004">
    <property type="entry name" value="C2"/>
    <property type="match status" value="1"/>
</dbReference>
<keyword evidence="3" id="KW-0813">Transport</keyword>
<proteinExistence type="inferred from homology"/>
<dbReference type="InterPro" id="IPR045050">
    <property type="entry name" value="Synaptotagmin_plant"/>
</dbReference>
<evidence type="ECO:0000256" key="9">
    <source>
        <dbReference type="ARBA" id="ARBA00023055"/>
    </source>
</evidence>
<dbReference type="InterPro" id="IPR000008">
    <property type="entry name" value="C2_dom"/>
</dbReference>
<dbReference type="CDD" id="cd00030">
    <property type="entry name" value="C2"/>
    <property type="match status" value="1"/>
</dbReference>
<evidence type="ECO:0000256" key="13">
    <source>
        <dbReference type="SAM" id="Phobius"/>
    </source>
</evidence>
<evidence type="ECO:0000256" key="5">
    <source>
        <dbReference type="ARBA" id="ARBA00022723"/>
    </source>
</evidence>
<evidence type="ECO:0000256" key="11">
    <source>
        <dbReference type="ARBA" id="ARBA00023136"/>
    </source>
</evidence>
<evidence type="ECO:0000256" key="3">
    <source>
        <dbReference type="ARBA" id="ARBA00022448"/>
    </source>
</evidence>
<keyword evidence="5" id="KW-0479">Metal-binding</keyword>
<keyword evidence="10" id="KW-0446">Lipid-binding</keyword>
<evidence type="ECO:0000256" key="1">
    <source>
        <dbReference type="ARBA" id="ARBA00004167"/>
    </source>
</evidence>
<dbReference type="Pfam" id="PF09335">
    <property type="entry name" value="VTT_dom"/>
    <property type="match status" value="1"/>
</dbReference>
<dbReference type="SMART" id="SM00239">
    <property type="entry name" value="C2"/>
    <property type="match status" value="1"/>
</dbReference>